<organism evidence="2 3">
    <name type="scientific">Eumeta variegata</name>
    <name type="common">Bagworm moth</name>
    <name type="synonym">Eumeta japonica</name>
    <dbReference type="NCBI Taxonomy" id="151549"/>
    <lineage>
        <taxon>Eukaryota</taxon>
        <taxon>Metazoa</taxon>
        <taxon>Ecdysozoa</taxon>
        <taxon>Arthropoda</taxon>
        <taxon>Hexapoda</taxon>
        <taxon>Insecta</taxon>
        <taxon>Pterygota</taxon>
        <taxon>Neoptera</taxon>
        <taxon>Endopterygota</taxon>
        <taxon>Lepidoptera</taxon>
        <taxon>Glossata</taxon>
        <taxon>Ditrysia</taxon>
        <taxon>Tineoidea</taxon>
        <taxon>Psychidae</taxon>
        <taxon>Oiketicinae</taxon>
        <taxon>Eumeta</taxon>
    </lineage>
</organism>
<sequence length="162" mass="18606">MSNIYKVFSKPILNRLKELPDQQQPMEQAGLRAGFSTIDHMHVLKQLIEKCTEYGKALYIAFVDYSKAFDSVCHDSLWEALVEQGVPKKYIRIIKNIYEKSTAQIKLEISGEEFQIAKGKARRPAISKTFLCNLGKCIQGSGVGKRWHKHRRQKTQPLKIRG</sequence>
<dbReference type="PANTHER" id="PTHR47027:SF8">
    <property type="entry name" value="RIBONUCLEASE H"/>
    <property type="match status" value="1"/>
</dbReference>
<dbReference type="OrthoDB" id="407509at2759"/>
<accession>A0A4C1XJ31</accession>
<protein>
    <submittedName>
        <fullName evidence="2">Retrovirus-related Pol polyprotein from type-2 retrotransposable element R2DM Endonuclease</fullName>
    </submittedName>
</protein>
<keyword evidence="2" id="KW-0540">Nuclease</keyword>
<keyword evidence="3" id="KW-1185">Reference proteome</keyword>
<keyword evidence="2" id="KW-0255">Endonuclease</keyword>
<proteinExistence type="predicted"/>
<dbReference type="Pfam" id="PF00078">
    <property type="entry name" value="RVT_1"/>
    <property type="match status" value="1"/>
</dbReference>
<name>A0A4C1XJ31_EUMVA</name>
<evidence type="ECO:0000313" key="2">
    <source>
        <dbReference type="EMBL" id="GBP63130.1"/>
    </source>
</evidence>
<dbReference type="STRING" id="151549.A0A4C1XJ31"/>
<dbReference type="PANTHER" id="PTHR47027">
    <property type="entry name" value="REVERSE TRANSCRIPTASE DOMAIN-CONTAINING PROTEIN"/>
    <property type="match status" value="1"/>
</dbReference>
<dbReference type="InterPro" id="IPR000477">
    <property type="entry name" value="RT_dom"/>
</dbReference>
<evidence type="ECO:0000259" key="1">
    <source>
        <dbReference type="Pfam" id="PF00078"/>
    </source>
</evidence>
<dbReference type="AlphaFoldDB" id="A0A4C1XJ31"/>
<evidence type="ECO:0000313" key="3">
    <source>
        <dbReference type="Proteomes" id="UP000299102"/>
    </source>
</evidence>
<feature type="domain" description="Reverse transcriptase" evidence="1">
    <location>
        <begin position="2"/>
        <end position="108"/>
    </location>
</feature>
<gene>
    <name evidence="2" type="primary">pol</name>
    <name evidence="2" type="ORF">EVAR_50061_1</name>
</gene>
<dbReference type="Proteomes" id="UP000299102">
    <property type="component" value="Unassembled WGS sequence"/>
</dbReference>
<reference evidence="2 3" key="1">
    <citation type="journal article" date="2019" name="Commun. Biol.">
        <title>The bagworm genome reveals a unique fibroin gene that provides high tensile strength.</title>
        <authorList>
            <person name="Kono N."/>
            <person name="Nakamura H."/>
            <person name="Ohtoshi R."/>
            <person name="Tomita M."/>
            <person name="Numata K."/>
            <person name="Arakawa K."/>
        </authorList>
    </citation>
    <scope>NUCLEOTIDE SEQUENCE [LARGE SCALE GENOMIC DNA]</scope>
</reference>
<dbReference type="GO" id="GO:0004519">
    <property type="term" value="F:endonuclease activity"/>
    <property type="evidence" value="ECO:0007669"/>
    <property type="project" value="UniProtKB-KW"/>
</dbReference>
<dbReference type="EMBL" id="BGZK01000860">
    <property type="protein sequence ID" value="GBP63130.1"/>
    <property type="molecule type" value="Genomic_DNA"/>
</dbReference>
<keyword evidence="2" id="KW-0378">Hydrolase</keyword>
<comment type="caution">
    <text evidence="2">The sequence shown here is derived from an EMBL/GenBank/DDBJ whole genome shotgun (WGS) entry which is preliminary data.</text>
</comment>